<dbReference type="STRING" id="669874.A0A1E4TUG8"/>
<dbReference type="Pfam" id="PF07915">
    <property type="entry name" value="PRKCSH"/>
    <property type="match status" value="1"/>
</dbReference>
<protein>
    <recommendedName>
        <fullName evidence="7">Endoplasmic reticulum lectin</fullName>
    </recommendedName>
    <alternativeName>
        <fullName evidence="7">Protein OS-9 homolog</fullName>
    </alternativeName>
</protein>
<dbReference type="AlphaFoldDB" id="A0A1E4TUG8"/>
<comment type="function">
    <text evidence="7">Lectin involved in the quality control of the secretory pathway. As a member of the endoplasmic reticulum-associated degradation lumenal (ERAD-L) surveillance system, targets misfolded endoplasmic reticulum lumenal glycoproteins for degradation.</text>
</comment>
<dbReference type="Proteomes" id="UP000094236">
    <property type="component" value="Unassembled WGS sequence"/>
</dbReference>
<dbReference type="GO" id="GO:0030246">
    <property type="term" value="F:carbohydrate binding"/>
    <property type="evidence" value="ECO:0007669"/>
    <property type="project" value="UniProtKB-UniRule"/>
</dbReference>
<feature type="signal peptide" evidence="8">
    <location>
        <begin position="1"/>
        <end position="17"/>
    </location>
</feature>
<keyword evidence="4 7" id="KW-0430">Lectin</keyword>
<dbReference type="PANTHER" id="PTHR15414">
    <property type="entry name" value="OS-9-RELATED"/>
    <property type="match status" value="1"/>
</dbReference>
<dbReference type="Gene3D" id="2.70.130.10">
    <property type="entry name" value="Mannose-6-phosphate receptor binding domain"/>
    <property type="match status" value="1"/>
</dbReference>
<dbReference type="GO" id="GO:0030968">
    <property type="term" value="P:endoplasmic reticulum unfolded protein response"/>
    <property type="evidence" value="ECO:0007669"/>
    <property type="project" value="UniProtKB-UniRule"/>
</dbReference>
<accession>A0A1E4TUG8</accession>
<dbReference type="InterPro" id="IPR044865">
    <property type="entry name" value="MRH_dom"/>
</dbReference>
<evidence type="ECO:0000313" key="11">
    <source>
        <dbReference type="Proteomes" id="UP000094236"/>
    </source>
</evidence>
<evidence type="ECO:0000256" key="7">
    <source>
        <dbReference type="RuleBase" id="RU369099"/>
    </source>
</evidence>
<evidence type="ECO:0000313" key="10">
    <source>
        <dbReference type="EMBL" id="ODV95367.1"/>
    </source>
</evidence>
<proteinExistence type="inferred from homology"/>
<evidence type="ECO:0000256" key="5">
    <source>
        <dbReference type="ARBA" id="ARBA00022824"/>
    </source>
</evidence>
<dbReference type="GO" id="GO:0005789">
    <property type="term" value="C:endoplasmic reticulum membrane"/>
    <property type="evidence" value="ECO:0007669"/>
    <property type="project" value="UniProtKB-SubCell"/>
</dbReference>
<dbReference type="PANTHER" id="PTHR15414:SF0">
    <property type="entry name" value="ENDOPLASMIC RETICULUM LECTIN 1"/>
    <property type="match status" value="1"/>
</dbReference>
<keyword evidence="6" id="KW-1015">Disulfide bond</keyword>
<dbReference type="PROSITE" id="PS51914">
    <property type="entry name" value="MRH"/>
    <property type="match status" value="1"/>
</dbReference>
<evidence type="ECO:0000256" key="6">
    <source>
        <dbReference type="ARBA" id="ARBA00023157"/>
    </source>
</evidence>
<feature type="domain" description="MRH" evidence="9">
    <location>
        <begin position="125"/>
        <end position="259"/>
    </location>
</feature>
<evidence type="ECO:0000256" key="3">
    <source>
        <dbReference type="ARBA" id="ARBA00022729"/>
    </source>
</evidence>
<dbReference type="OrthoDB" id="3995876at2759"/>
<evidence type="ECO:0000256" key="2">
    <source>
        <dbReference type="ARBA" id="ARBA00009918"/>
    </source>
</evidence>
<keyword evidence="5 7" id="KW-0256">Endoplasmic reticulum</keyword>
<sequence>MLCVFPLLIFLLQVVQGLRSLDELSSKYQIVYDDNSKIAEKDVEHYLKDEWPSNYTYEVIRYSEKDYLCVIPTLEYTLSLEKERLEENDLIFSGGFDPANNTLKNEKMRLVKKLQLIHRAYAKGIPCIYYVLGYWTYSFCFNNQINQFHPSQEDVIKNKIFKPDPNVPSYKLGMISTNFEMDNFELVKSNGNYDDDNLNTYISQFITDGTLCDITNKPRSTFIQYKCAKNSEYPKIEGIYEIRTCQYQIEISLPELCDDSFFESKRVQSYDIACNLIESGVNEKQKMENVNPGHAKINLVEYNLESFGNNLFRIDAKKASTGPSAFITSKITVTNEVLRNDIIQSFFSAIESHRLKLPKYIWLTLSPKLKNENIDQQSPLYKEQSSLMTITPKDNFVYVSKIFDLYGNFLDTFELQFNNGEAWVKFGKEPYEEEEQAEIKIKENKEYYGTGVGATEVVLGNFIVYNGVRYVGSLL</sequence>
<dbReference type="GO" id="GO:0030970">
    <property type="term" value="P:retrograde protein transport, ER to cytosol"/>
    <property type="evidence" value="ECO:0007669"/>
    <property type="project" value="TreeGrafter"/>
</dbReference>
<dbReference type="InterPro" id="IPR009011">
    <property type="entry name" value="Man6P_isomerase_rcpt-bd_dom_sf"/>
</dbReference>
<dbReference type="InterPro" id="IPR045149">
    <property type="entry name" value="OS-9-like"/>
</dbReference>
<dbReference type="EMBL" id="KV454014">
    <property type="protein sequence ID" value="ODV95367.1"/>
    <property type="molecule type" value="Genomic_DNA"/>
</dbReference>
<evidence type="ECO:0000256" key="1">
    <source>
        <dbReference type="ARBA" id="ARBA00004367"/>
    </source>
</evidence>
<organism evidence="10 11">
    <name type="scientific">Pachysolen tannophilus NRRL Y-2460</name>
    <dbReference type="NCBI Taxonomy" id="669874"/>
    <lineage>
        <taxon>Eukaryota</taxon>
        <taxon>Fungi</taxon>
        <taxon>Dikarya</taxon>
        <taxon>Ascomycota</taxon>
        <taxon>Saccharomycotina</taxon>
        <taxon>Pichiomycetes</taxon>
        <taxon>Pachysolenaceae</taxon>
        <taxon>Pachysolen</taxon>
    </lineage>
</organism>
<gene>
    <name evidence="10" type="ORF">PACTADRAFT_75862</name>
</gene>
<dbReference type="InterPro" id="IPR012913">
    <property type="entry name" value="OS9-like_dom"/>
</dbReference>
<keyword evidence="3 8" id="KW-0732">Signal</keyword>
<feature type="chain" id="PRO_5009163388" description="Endoplasmic reticulum lectin" evidence="8">
    <location>
        <begin position="18"/>
        <end position="475"/>
    </location>
</feature>
<comment type="similarity">
    <text evidence="2 7">Belongs to the OS-9 family.</text>
</comment>
<evidence type="ECO:0000256" key="4">
    <source>
        <dbReference type="ARBA" id="ARBA00022734"/>
    </source>
</evidence>
<name>A0A1E4TUG8_PACTA</name>
<dbReference type="GO" id="GO:0005788">
    <property type="term" value="C:endoplasmic reticulum lumen"/>
    <property type="evidence" value="ECO:0007669"/>
    <property type="project" value="UniProtKB-UniRule"/>
</dbReference>
<keyword evidence="11" id="KW-1185">Reference proteome</keyword>
<evidence type="ECO:0000259" key="9">
    <source>
        <dbReference type="PROSITE" id="PS51914"/>
    </source>
</evidence>
<keyword evidence="7" id="KW-0472">Membrane</keyword>
<reference evidence="11" key="1">
    <citation type="submission" date="2016-05" db="EMBL/GenBank/DDBJ databases">
        <title>Comparative genomics of biotechnologically important yeasts.</title>
        <authorList>
            <consortium name="DOE Joint Genome Institute"/>
            <person name="Riley R."/>
            <person name="Haridas S."/>
            <person name="Wolfe K.H."/>
            <person name="Lopes M.R."/>
            <person name="Hittinger C.T."/>
            <person name="Goker M."/>
            <person name="Salamov A."/>
            <person name="Wisecaver J."/>
            <person name="Long T.M."/>
            <person name="Aerts A.L."/>
            <person name="Barry K."/>
            <person name="Choi C."/>
            <person name="Clum A."/>
            <person name="Coughlan A.Y."/>
            <person name="Deshpande S."/>
            <person name="Douglass A.P."/>
            <person name="Hanson S.J."/>
            <person name="Klenk H.-P."/>
            <person name="Labutti K."/>
            <person name="Lapidus A."/>
            <person name="Lindquist E."/>
            <person name="Lipzen A."/>
            <person name="Meier-Kolthoff J.P."/>
            <person name="Ohm R.A."/>
            <person name="Otillar R.P."/>
            <person name="Pangilinan J."/>
            <person name="Peng Y."/>
            <person name="Rokas A."/>
            <person name="Rosa C.A."/>
            <person name="Scheuner C."/>
            <person name="Sibirny A.A."/>
            <person name="Slot J.C."/>
            <person name="Stielow J.B."/>
            <person name="Sun H."/>
            <person name="Kurtzman C.P."/>
            <person name="Blackwell M."/>
            <person name="Grigoriev I.V."/>
            <person name="Jeffries T.W."/>
        </authorList>
    </citation>
    <scope>NUCLEOTIDE SEQUENCE [LARGE SCALE GENOMIC DNA]</scope>
    <source>
        <strain evidence="11">NRRL Y-2460</strain>
    </source>
</reference>
<comment type="subcellular location">
    <subcellularLocation>
        <location evidence="1 7">Endoplasmic reticulum membrane</location>
        <topology evidence="1 7">Peripheral membrane protein</topology>
        <orientation evidence="1 7">Lumenal side</orientation>
    </subcellularLocation>
</comment>
<evidence type="ECO:0000256" key="8">
    <source>
        <dbReference type="SAM" id="SignalP"/>
    </source>
</evidence>
<dbReference type="SUPFAM" id="SSF50911">
    <property type="entry name" value="Mannose 6-phosphate receptor domain"/>
    <property type="match status" value="1"/>
</dbReference>